<keyword evidence="4 6" id="KW-1133">Transmembrane helix</keyword>
<dbReference type="Gene3D" id="1.20.1720.10">
    <property type="entry name" value="Multidrug resistance protein D"/>
    <property type="match status" value="1"/>
</dbReference>
<reference evidence="8 9" key="1">
    <citation type="submission" date="2016-09" db="EMBL/GenBank/DDBJ databases">
        <title>Photobacterium proteolyticum sp. nov. a protease producing bacterium isolated from ocean sediments of Laizhou Bay.</title>
        <authorList>
            <person name="Li Y."/>
        </authorList>
    </citation>
    <scope>NUCLEOTIDE SEQUENCE [LARGE SCALE GENOMIC DNA]</scope>
    <source>
        <strain evidence="8 9">13-12</strain>
    </source>
</reference>
<feature type="transmembrane region" description="Helical" evidence="6">
    <location>
        <begin position="352"/>
        <end position="374"/>
    </location>
</feature>
<dbReference type="STRING" id="1903952.BIT28_03050"/>
<dbReference type="PANTHER" id="PTHR43124">
    <property type="entry name" value="PURINE EFFLUX PUMP PBUE"/>
    <property type="match status" value="1"/>
</dbReference>
<keyword evidence="3 6" id="KW-0812">Transmembrane</keyword>
<organism evidence="8 9">
    <name type="scientific">Photobacterium proteolyticum</name>
    <dbReference type="NCBI Taxonomy" id="1903952"/>
    <lineage>
        <taxon>Bacteria</taxon>
        <taxon>Pseudomonadati</taxon>
        <taxon>Pseudomonadota</taxon>
        <taxon>Gammaproteobacteria</taxon>
        <taxon>Vibrionales</taxon>
        <taxon>Vibrionaceae</taxon>
        <taxon>Photobacterium</taxon>
    </lineage>
</organism>
<evidence type="ECO:0000256" key="5">
    <source>
        <dbReference type="ARBA" id="ARBA00023136"/>
    </source>
</evidence>
<feature type="transmembrane region" description="Helical" evidence="6">
    <location>
        <begin position="42"/>
        <end position="62"/>
    </location>
</feature>
<dbReference type="SUPFAM" id="SSF103473">
    <property type="entry name" value="MFS general substrate transporter"/>
    <property type="match status" value="1"/>
</dbReference>
<feature type="transmembrane region" description="Helical" evidence="6">
    <location>
        <begin position="200"/>
        <end position="220"/>
    </location>
</feature>
<feature type="transmembrane region" description="Helical" evidence="6">
    <location>
        <begin position="69"/>
        <end position="86"/>
    </location>
</feature>
<dbReference type="Pfam" id="PF07690">
    <property type="entry name" value="MFS_1"/>
    <property type="match status" value="1"/>
</dbReference>
<dbReference type="AlphaFoldDB" id="A0A1Q9GA03"/>
<proteinExistence type="predicted"/>
<feature type="transmembrane region" description="Helical" evidence="6">
    <location>
        <begin position="128"/>
        <end position="152"/>
    </location>
</feature>
<evidence type="ECO:0000256" key="1">
    <source>
        <dbReference type="ARBA" id="ARBA00004651"/>
    </source>
</evidence>
<protein>
    <submittedName>
        <fullName evidence="8">Multidrug transporter subunit MdtL</fullName>
    </submittedName>
</protein>
<dbReference type="PROSITE" id="PS50850">
    <property type="entry name" value="MFS"/>
    <property type="match status" value="1"/>
</dbReference>
<accession>A0A1Q9GA03</accession>
<feature type="transmembrane region" description="Helical" evidence="6">
    <location>
        <begin position="92"/>
        <end position="116"/>
    </location>
</feature>
<keyword evidence="5 6" id="KW-0472">Membrane</keyword>
<evidence type="ECO:0000256" key="6">
    <source>
        <dbReference type="SAM" id="Phobius"/>
    </source>
</evidence>
<evidence type="ECO:0000259" key="7">
    <source>
        <dbReference type="PROSITE" id="PS50850"/>
    </source>
</evidence>
<dbReference type="CDD" id="cd17320">
    <property type="entry name" value="MFS_MdfA_MDR_like"/>
    <property type="match status" value="1"/>
</dbReference>
<dbReference type="RefSeq" id="WP_075767443.1">
    <property type="nucleotide sequence ID" value="NZ_MJIL01000095.1"/>
</dbReference>
<name>A0A1Q9GA03_9GAMM</name>
<dbReference type="Proteomes" id="UP000186905">
    <property type="component" value="Unassembled WGS sequence"/>
</dbReference>
<gene>
    <name evidence="8" type="ORF">BIT28_03050</name>
</gene>
<feature type="transmembrane region" description="Helical" evidence="6">
    <location>
        <begin position="158"/>
        <end position="179"/>
    </location>
</feature>
<dbReference type="PRINTS" id="PR00173">
    <property type="entry name" value="EDTRNSPORT"/>
</dbReference>
<evidence type="ECO:0000256" key="4">
    <source>
        <dbReference type="ARBA" id="ARBA00022989"/>
    </source>
</evidence>
<evidence type="ECO:0000313" key="8">
    <source>
        <dbReference type="EMBL" id="OLQ71164.1"/>
    </source>
</evidence>
<dbReference type="InterPro" id="IPR036259">
    <property type="entry name" value="MFS_trans_sf"/>
</dbReference>
<dbReference type="GO" id="GO:0005886">
    <property type="term" value="C:plasma membrane"/>
    <property type="evidence" value="ECO:0007669"/>
    <property type="project" value="UniProtKB-SubCell"/>
</dbReference>
<feature type="domain" description="Major facilitator superfamily (MFS) profile" evidence="7">
    <location>
        <begin position="4"/>
        <end position="380"/>
    </location>
</feature>
<feature type="transmembrane region" description="Helical" evidence="6">
    <location>
        <begin position="294"/>
        <end position="313"/>
    </location>
</feature>
<evidence type="ECO:0000313" key="9">
    <source>
        <dbReference type="Proteomes" id="UP000186905"/>
    </source>
</evidence>
<comment type="subcellular location">
    <subcellularLocation>
        <location evidence="1">Cell membrane</location>
        <topology evidence="1">Multi-pass membrane protein</topology>
    </subcellularLocation>
</comment>
<evidence type="ECO:0000256" key="3">
    <source>
        <dbReference type="ARBA" id="ARBA00022692"/>
    </source>
</evidence>
<keyword evidence="9" id="KW-1185">Reference proteome</keyword>
<dbReference type="InterPro" id="IPR020846">
    <property type="entry name" value="MFS_dom"/>
</dbReference>
<sequence length="394" mass="42466">MKKILLCCFSLVLMYPLGIDLYLVGLPQIATSLQATEADLHAAFSIYLVGMASTMIFGGLLADKCGRKPVAILSAIIFTLASWWTMQATNPLQFFIGRFGQGIGSGFAYVVAFAILRDVLDDDKRAKVLSMINGITCIIPVLAPVIGHLILLVSPWPILFMVMMITAVLIGLACCFALTETRSVSHHKSDSVPWQKFLSRFFLSRLFILSLSVSAILTYVNTSPMLMMDIMGFSTGQYSMAMALLAVVSMTTAFLTPKMLVLLGQHRVMVASQCLFLLSGIQLVIAGITSNPLLFLTGFAFICSGFSLGFGTTTSQALKPFDTHAGLASSVLGISQITVSAFYIWFMGWLGVNALNMLTILLFVTSLGNLAALLTSRSPKTAVVTQAVTSDNVA</sequence>
<keyword evidence="2" id="KW-1003">Cell membrane</keyword>
<feature type="transmembrane region" description="Helical" evidence="6">
    <location>
        <begin position="325"/>
        <end position="346"/>
    </location>
</feature>
<dbReference type="InterPro" id="IPR011701">
    <property type="entry name" value="MFS"/>
</dbReference>
<feature type="transmembrane region" description="Helical" evidence="6">
    <location>
        <begin position="240"/>
        <end position="256"/>
    </location>
</feature>
<dbReference type="OrthoDB" id="9814303at2"/>
<dbReference type="GO" id="GO:0022857">
    <property type="term" value="F:transmembrane transporter activity"/>
    <property type="evidence" value="ECO:0007669"/>
    <property type="project" value="InterPro"/>
</dbReference>
<feature type="transmembrane region" description="Helical" evidence="6">
    <location>
        <begin position="268"/>
        <end position="288"/>
    </location>
</feature>
<dbReference type="EMBL" id="MJIL01000095">
    <property type="protein sequence ID" value="OLQ71164.1"/>
    <property type="molecule type" value="Genomic_DNA"/>
</dbReference>
<dbReference type="InterPro" id="IPR050189">
    <property type="entry name" value="MFS_Efflux_Transporters"/>
</dbReference>
<evidence type="ECO:0000256" key="2">
    <source>
        <dbReference type="ARBA" id="ARBA00022475"/>
    </source>
</evidence>
<dbReference type="PANTHER" id="PTHR43124:SF3">
    <property type="entry name" value="CHLORAMPHENICOL EFFLUX PUMP RV0191"/>
    <property type="match status" value="1"/>
</dbReference>
<dbReference type="NCBIfam" id="NF007782">
    <property type="entry name" value="PRK10473.1"/>
    <property type="match status" value="1"/>
</dbReference>
<comment type="caution">
    <text evidence="8">The sequence shown here is derived from an EMBL/GenBank/DDBJ whole genome shotgun (WGS) entry which is preliminary data.</text>
</comment>